<evidence type="ECO:0008006" key="3">
    <source>
        <dbReference type="Google" id="ProtNLM"/>
    </source>
</evidence>
<protein>
    <recommendedName>
        <fullName evidence="3">Transposon Tn7 transposition protein TnsD C-termianl domain-containing protein</fullName>
    </recommendedName>
</protein>
<gene>
    <name evidence="1" type="ORF">V0R50_13550</name>
</gene>
<keyword evidence="2" id="KW-1185">Reference proteome</keyword>
<organism evidence="1 2">
    <name type="scientific">Pseudomonas ulcerans</name>
    <dbReference type="NCBI Taxonomy" id="3115852"/>
    <lineage>
        <taxon>Bacteria</taxon>
        <taxon>Pseudomonadati</taxon>
        <taxon>Pseudomonadota</taxon>
        <taxon>Gammaproteobacteria</taxon>
        <taxon>Pseudomonadales</taxon>
        <taxon>Pseudomonadaceae</taxon>
        <taxon>Pseudomonas</taxon>
    </lineage>
</organism>
<accession>A0ABU7HRU2</accession>
<evidence type="ECO:0000313" key="1">
    <source>
        <dbReference type="EMBL" id="MEE1934253.1"/>
    </source>
</evidence>
<reference evidence="1 2" key="1">
    <citation type="submission" date="2024-01" db="EMBL/GenBank/DDBJ databases">
        <title>Unpublished Manusciprt.</title>
        <authorList>
            <person name="Duman M."/>
            <person name="Valdes E.G."/>
            <person name="Ajmi N."/>
            <person name="Altun S."/>
            <person name="Saticioglu I.B."/>
        </authorList>
    </citation>
    <scope>NUCLEOTIDE SEQUENCE [LARGE SCALE GENOMIC DNA]</scope>
    <source>
        <strain evidence="1 2">148P</strain>
    </source>
</reference>
<dbReference type="EMBL" id="JAZDQJ010000013">
    <property type="protein sequence ID" value="MEE1934253.1"/>
    <property type="molecule type" value="Genomic_DNA"/>
</dbReference>
<proteinExistence type="predicted"/>
<comment type="caution">
    <text evidence="1">The sequence shown here is derived from an EMBL/GenBank/DDBJ whole genome shotgun (WGS) entry which is preliminary data.</text>
</comment>
<dbReference type="Proteomes" id="UP001335100">
    <property type="component" value="Unassembled WGS sequence"/>
</dbReference>
<evidence type="ECO:0000313" key="2">
    <source>
        <dbReference type="Proteomes" id="UP001335100"/>
    </source>
</evidence>
<name>A0ABU7HRU2_9PSED</name>
<dbReference type="RefSeq" id="WP_330075029.1">
    <property type="nucleotide sequence ID" value="NZ_JAZDQJ010000013.1"/>
</dbReference>
<sequence>MINEKKLAIMVNEVYGRIYPYLQDCFTERRGSFFPIFRMLQSPKSGFHPLDHTLMQVFLSRAGSPCSHEISRVINLHDPEHGVIDAGYLRPRFDDLEDWDSIDRVLSAAVLVIADCIDAERPPVRVSRAEIERRLPVGGRIGKRLEHLPRTAEVLQRYVETTQAFQARKVRWHISQFVRLGKPITAPAILKATHIRFVHRSWIEQLIVEFTDSCTSEVVAGLELTKRGVP</sequence>